<dbReference type="STRING" id="311410.LA5095_04180"/>
<feature type="transmembrane region" description="Helical" evidence="9">
    <location>
        <begin position="127"/>
        <end position="152"/>
    </location>
</feature>
<dbReference type="AlphaFoldDB" id="A0A0M6ZJC2"/>
<dbReference type="Pfam" id="PF04290">
    <property type="entry name" value="DctQ"/>
    <property type="match status" value="1"/>
</dbReference>
<keyword evidence="7 9" id="KW-0472">Membrane</keyword>
<evidence type="ECO:0000256" key="2">
    <source>
        <dbReference type="ARBA" id="ARBA00022448"/>
    </source>
</evidence>
<organism evidence="11 12">
    <name type="scientific">Roseibium album</name>
    <dbReference type="NCBI Taxonomy" id="311410"/>
    <lineage>
        <taxon>Bacteria</taxon>
        <taxon>Pseudomonadati</taxon>
        <taxon>Pseudomonadota</taxon>
        <taxon>Alphaproteobacteria</taxon>
        <taxon>Hyphomicrobiales</taxon>
        <taxon>Stappiaceae</taxon>
        <taxon>Roseibium</taxon>
    </lineage>
</organism>
<sequence>MRAVFSGVRRICMVLAVIVFLGQLSMVLMRYLLGYGFLEIQDAVNYAFAALVALSVAVTFSADKHVRVDIFRQKLGGNANRWIDWLGDLFLALPVFSIMMWMAYPLVRSSWVILEGSPETGGLPGLFLVKTCLLVLPTLIVLLTLVRVIGFFRRNAS</sequence>
<evidence type="ECO:0000256" key="8">
    <source>
        <dbReference type="ARBA" id="ARBA00038436"/>
    </source>
</evidence>
<comment type="function">
    <text evidence="9">Part of the tripartite ATP-independent periplasmic (TRAP) transport system.</text>
</comment>
<feature type="transmembrane region" description="Helical" evidence="9">
    <location>
        <begin position="44"/>
        <end position="62"/>
    </location>
</feature>
<feature type="domain" description="Tripartite ATP-independent periplasmic transporters DctQ component" evidence="10">
    <location>
        <begin position="25"/>
        <end position="153"/>
    </location>
</feature>
<keyword evidence="3" id="KW-1003">Cell membrane</keyword>
<name>A0A0M6ZJC2_9HYPH</name>
<dbReference type="RefSeq" id="WP_208992792.1">
    <property type="nucleotide sequence ID" value="NZ_CXWA01000008.1"/>
</dbReference>
<evidence type="ECO:0000313" key="12">
    <source>
        <dbReference type="Proteomes" id="UP000049983"/>
    </source>
</evidence>
<evidence type="ECO:0000256" key="4">
    <source>
        <dbReference type="ARBA" id="ARBA00022519"/>
    </source>
</evidence>
<evidence type="ECO:0000256" key="5">
    <source>
        <dbReference type="ARBA" id="ARBA00022692"/>
    </source>
</evidence>
<comment type="subunit">
    <text evidence="9">The complex comprises the extracytoplasmic solute receptor protein and the two transmembrane proteins.</text>
</comment>
<dbReference type="GeneID" id="97671811"/>
<feature type="transmembrane region" description="Helical" evidence="9">
    <location>
        <begin position="12"/>
        <end position="32"/>
    </location>
</feature>
<comment type="subcellular location">
    <subcellularLocation>
        <location evidence="1 9">Cell inner membrane</location>
        <topology evidence="1 9">Multi-pass membrane protein</topology>
    </subcellularLocation>
</comment>
<dbReference type="PANTHER" id="PTHR35011">
    <property type="entry name" value="2,3-DIKETO-L-GULONATE TRAP TRANSPORTER SMALL PERMEASE PROTEIN YIAM"/>
    <property type="match status" value="1"/>
</dbReference>
<evidence type="ECO:0000256" key="3">
    <source>
        <dbReference type="ARBA" id="ARBA00022475"/>
    </source>
</evidence>
<evidence type="ECO:0000313" key="11">
    <source>
        <dbReference type="EMBL" id="CTQ75762.1"/>
    </source>
</evidence>
<dbReference type="GO" id="GO:0005886">
    <property type="term" value="C:plasma membrane"/>
    <property type="evidence" value="ECO:0007669"/>
    <property type="project" value="UniProtKB-SubCell"/>
</dbReference>
<dbReference type="EMBL" id="CXWC01000012">
    <property type="protein sequence ID" value="CTQ75762.1"/>
    <property type="molecule type" value="Genomic_DNA"/>
</dbReference>
<proteinExistence type="inferred from homology"/>
<dbReference type="Proteomes" id="UP000049983">
    <property type="component" value="Unassembled WGS sequence"/>
</dbReference>
<keyword evidence="5 9" id="KW-0812">Transmembrane</keyword>
<evidence type="ECO:0000256" key="1">
    <source>
        <dbReference type="ARBA" id="ARBA00004429"/>
    </source>
</evidence>
<evidence type="ECO:0000256" key="6">
    <source>
        <dbReference type="ARBA" id="ARBA00022989"/>
    </source>
</evidence>
<evidence type="ECO:0000256" key="9">
    <source>
        <dbReference type="RuleBase" id="RU369079"/>
    </source>
</evidence>
<protein>
    <recommendedName>
        <fullName evidence="9">TRAP transporter small permease protein</fullName>
    </recommendedName>
</protein>
<dbReference type="PANTHER" id="PTHR35011:SF4">
    <property type="entry name" value="SLL1102 PROTEIN"/>
    <property type="match status" value="1"/>
</dbReference>
<dbReference type="GO" id="GO:0022857">
    <property type="term" value="F:transmembrane transporter activity"/>
    <property type="evidence" value="ECO:0007669"/>
    <property type="project" value="UniProtKB-UniRule"/>
</dbReference>
<keyword evidence="6 9" id="KW-1133">Transmembrane helix</keyword>
<keyword evidence="12" id="KW-1185">Reference proteome</keyword>
<feature type="transmembrane region" description="Helical" evidence="9">
    <location>
        <begin position="82"/>
        <end position="107"/>
    </location>
</feature>
<keyword evidence="4 9" id="KW-0997">Cell inner membrane</keyword>
<comment type="similarity">
    <text evidence="8 9">Belongs to the TRAP transporter small permease family.</text>
</comment>
<accession>A0A0M6ZJC2</accession>
<evidence type="ECO:0000256" key="7">
    <source>
        <dbReference type="ARBA" id="ARBA00023136"/>
    </source>
</evidence>
<gene>
    <name evidence="11" type="ORF">LA5096_04523</name>
</gene>
<dbReference type="InterPro" id="IPR007387">
    <property type="entry name" value="TRAP_DctQ"/>
</dbReference>
<dbReference type="InterPro" id="IPR055348">
    <property type="entry name" value="DctQ"/>
</dbReference>
<reference evidence="12" key="1">
    <citation type="submission" date="2015-07" db="EMBL/GenBank/DDBJ databases">
        <authorList>
            <person name="Rodrigo-Torres Lidia"/>
            <person name="Arahal R.David."/>
        </authorList>
    </citation>
    <scope>NUCLEOTIDE SEQUENCE [LARGE SCALE GENOMIC DNA]</scope>
    <source>
        <strain evidence="12">CECT 5096</strain>
    </source>
</reference>
<evidence type="ECO:0000259" key="10">
    <source>
        <dbReference type="Pfam" id="PF04290"/>
    </source>
</evidence>
<keyword evidence="2 9" id="KW-0813">Transport</keyword>